<sequence length="682" mass="76189">MDKIIKQVFKSEGVAGMAIKHDHGNYNTLLRGNLAVEVAGVNGVRKMVMAQSMTYLGRSTAVMGSGSSDLEGVNKFCLTPEGNLNMTNILATVAKEAGLQPADQTLQLEQIKFWTWADNHVALLVNLLRFALLREMAENSGGIGLAGHLPKYNDGYVTVDRTKLLPAEYPVGSDMKWFTDFDSDYMPETRHTSKYLGHKSDVSLDLRGLTEQEAIIVLLCCGRWTRQSRYLLDFDTPKLADALVYRSHKTKVEIASYDAELEEHLDHPVLPDAKTIWRALHRYVCVNRLYSQYSTALTLIAQMTCQFLPATAEANVWLTYPRVIHLPVLKSMRGSLPFINADEPALVSQRALNEWAVFGVEAQRYNLLANILTQAVQTGVAVRALRFRNEDNPDDLYRTYDAVNNPPIMYGALCSEALRCPVPLAGMTNVFVELELPDERSAVDMNIPVTMASPRETGYDIRTQGSDSRLHVSSLPMAGVPTLLLPLNPLGHVTPFNLRGSFDTSTMRRTKMGWETSLYEAWNWAWVSRLCGYDLHMVHQYGESFGSRAYAPNESSWTWPLLGSVSHNGTVCINKMCERADSWIDLPALHSRLFNGVINYRFVINSHCVSLPNRQDPEVIGDMFSAAPVLSLTHVALTSMAEVIKLKGFIDRSESDFRFVDDVQAGQIPPVHIPNVVSDVIE</sequence>
<dbReference type="InterPro" id="IPR015302">
    <property type="entry name" value="Major_coat_LA-virus"/>
</dbReference>
<evidence type="ECO:0000313" key="2">
    <source>
        <dbReference type="EMBL" id="QIP68087.1"/>
    </source>
</evidence>
<dbReference type="InterPro" id="IPR036332">
    <property type="entry name" value="Major_coat_LA-virus_sf"/>
</dbReference>
<dbReference type="Gene3D" id="3.90.1840.10">
    <property type="entry name" value="Major capsid protein"/>
    <property type="match status" value="1"/>
</dbReference>
<dbReference type="GO" id="GO:0019028">
    <property type="term" value="C:viral capsid"/>
    <property type="evidence" value="ECO:0007669"/>
    <property type="project" value="UniProtKB-KW"/>
</dbReference>
<accession>A0A6G9EN97</accession>
<keyword evidence="2" id="KW-0946">Virion</keyword>
<evidence type="ECO:0000259" key="1">
    <source>
        <dbReference type="Pfam" id="PF09220"/>
    </source>
</evidence>
<keyword evidence="2" id="KW-0167">Capsid protein</keyword>
<dbReference type="Pfam" id="PF09220">
    <property type="entry name" value="LA-virus_coat"/>
    <property type="match status" value="1"/>
</dbReference>
<dbReference type="SUPFAM" id="SSF82856">
    <property type="entry name" value="L-A virus major coat protein"/>
    <property type="match status" value="1"/>
</dbReference>
<dbReference type="EMBL" id="MN628294">
    <property type="protein sequence ID" value="QIP68087.1"/>
    <property type="molecule type" value="Genomic_RNA"/>
</dbReference>
<feature type="domain" description="Major coat protein L-A virus" evidence="1">
    <location>
        <begin position="19"/>
        <end position="433"/>
    </location>
</feature>
<name>A0A6G9EN97_9VIRU</name>
<reference evidence="2" key="1">
    <citation type="submission" date="2019-10" db="EMBL/GenBank/DDBJ databases">
        <title>The virome associated to Eryshiphales from vegetable crops in Italy.</title>
        <authorList>
            <person name="Chiapello M."/>
            <person name="Turina M."/>
        </authorList>
    </citation>
    <scope>NUCLEOTIDE SEQUENCE</scope>
    <source>
        <strain evidence="2">PM-A_DN31411</strain>
    </source>
</reference>
<proteinExistence type="predicted"/>
<protein>
    <submittedName>
        <fullName evidence="2">Coat protein</fullName>
    </submittedName>
</protein>
<organism evidence="2">
    <name type="scientific">Erysiphales associated totivirus 23</name>
    <dbReference type="NCBI Taxonomy" id="2719853"/>
    <lineage>
        <taxon>Viruses</taxon>
        <taxon>Riboviria</taxon>
        <taxon>Orthornavirae</taxon>
        <taxon>Duplornaviricota</taxon>
        <taxon>Chrymotiviricetes</taxon>
        <taxon>Ghabrivirales</taxon>
        <taxon>Alphatotivirineae</taxon>
        <taxon>Orthototiviridae</taxon>
        <taxon>Totivirus</taxon>
    </lineage>
</organism>